<evidence type="ECO:0000256" key="1">
    <source>
        <dbReference type="SAM" id="Coils"/>
    </source>
</evidence>
<evidence type="ECO:0000256" key="3">
    <source>
        <dbReference type="SAM" id="Phobius"/>
    </source>
</evidence>
<dbReference type="Pfam" id="PF04977">
    <property type="entry name" value="DivIC"/>
    <property type="match status" value="1"/>
</dbReference>
<keyword evidence="1" id="KW-0175">Coiled coil</keyword>
<dbReference type="AlphaFoldDB" id="A0A4R7G5D0"/>
<keyword evidence="3" id="KW-1133">Transmembrane helix</keyword>
<dbReference type="GO" id="GO:0051301">
    <property type="term" value="P:cell division"/>
    <property type="evidence" value="ECO:0007669"/>
    <property type="project" value="UniProtKB-KW"/>
</dbReference>
<feature type="transmembrane region" description="Helical" evidence="3">
    <location>
        <begin position="74"/>
        <end position="95"/>
    </location>
</feature>
<protein>
    <submittedName>
        <fullName evidence="4">Cell division protein FtsB</fullName>
    </submittedName>
</protein>
<dbReference type="EMBL" id="SOAN01000003">
    <property type="protein sequence ID" value="TDS86430.1"/>
    <property type="molecule type" value="Genomic_DNA"/>
</dbReference>
<dbReference type="Proteomes" id="UP000294506">
    <property type="component" value="Unassembled WGS sequence"/>
</dbReference>
<keyword evidence="4" id="KW-0132">Cell division</keyword>
<organism evidence="4 5">
    <name type="scientific">Nesterenkonia aurantiaca</name>
    <dbReference type="NCBI Taxonomy" id="1436010"/>
    <lineage>
        <taxon>Bacteria</taxon>
        <taxon>Bacillati</taxon>
        <taxon>Actinomycetota</taxon>
        <taxon>Actinomycetes</taxon>
        <taxon>Micrococcales</taxon>
        <taxon>Micrococcaceae</taxon>
        <taxon>Nesterenkonia</taxon>
    </lineage>
</organism>
<comment type="caution">
    <text evidence="4">The sequence shown here is derived from an EMBL/GenBank/DDBJ whole genome shotgun (WGS) entry which is preliminary data.</text>
</comment>
<proteinExistence type="predicted"/>
<feature type="region of interest" description="Disordered" evidence="2">
    <location>
        <begin position="1"/>
        <end position="53"/>
    </location>
</feature>
<keyword evidence="3" id="KW-0812">Transmembrane</keyword>
<reference evidence="4 5" key="1">
    <citation type="submission" date="2019-03" db="EMBL/GenBank/DDBJ databases">
        <title>Genomic Encyclopedia of Type Strains, Phase III (KMG-III): the genomes of soil and plant-associated and newly described type strains.</title>
        <authorList>
            <person name="Whitman W."/>
        </authorList>
    </citation>
    <scope>NUCLEOTIDE SEQUENCE [LARGE SCALE GENOMIC DNA]</scope>
    <source>
        <strain evidence="4 5">DSM 27373</strain>
    </source>
</reference>
<keyword evidence="5" id="KW-1185">Reference proteome</keyword>
<dbReference type="InterPro" id="IPR007060">
    <property type="entry name" value="FtsL/DivIC"/>
</dbReference>
<evidence type="ECO:0000313" key="5">
    <source>
        <dbReference type="Proteomes" id="UP000294506"/>
    </source>
</evidence>
<keyword evidence="3" id="KW-0472">Membrane</keyword>
<name>A0A4R7G5D0_9MICC</name>
<accession>A0A4R7G5D0</accession>
<sequence>MPSRRASSAEVKARAAQARRLAEREQVSGEIRTPADITARRKTRTSASASAGSVKTPVSAATTVPERTFPGRMILLSIVVLVVISFLVPTVNSFFQQRSELNELESQIAAEQQEQAQLQSELVRWDDPDFVRQQARERINLVMPGERRYQVMGEPGASTDDVEQLDSAEVRHDLPWAEALWDSLVRSAAED</sequence>
<evidence type="ECO:0000313" key="4">
    <source>
        <dbReference type="EMBL" id="TDS86430.1"/>
    </source>
</evidence>
<feature type="coiled-coil region" evidence="1">
    <location>
        <begin position="94"/>
        <end position="121"/>
    </location>
</feature>
<keyword evidence="4" id="KW-0131">Cell cycle</keyword>
<gene>
    <name evidence="4" type="ORF">EV640_103119</name>
</gene>
<evidence type="ECO:0000256" key="2">
    <source>
        <dbReference type="SAM" id="MobiDB-lite"/>
    </source>
</evidence>
<dbReference type="RefSeq" id="WP_133726003.1">
    <property type="nucleotide sequence ID" value="NZ_SOAN01000003.1"/>
</dbReference>